<proteinExistence type="predicted"/>
<keyword evidence="2" id="KW-0472">Membrane</keyword>
<accession>A0A833SY81</accession>
<evidence type="ECO:0000256" key="1">
    <source>
        <dbReference type="SAM" id="Coils"/>
    </source>
</evidence>
<feature type="transmembrane region" description="Helical" evidence="2">
    <location>
        <begin position="462"/>
        <end position="482"/>
    </location>
</feature>
<dbReference type="AlphaFoldDB" id="A0A833SY81"/>
<organism evidence="3 4">
    <name type="scientific">Phytophthora infestans</name>
    <name type="common">Potato late blight agent</name>
    <name type="synonym">Botrytis infestans</name>
    <dbReference type="NCBI Taxonomy" id="4787"/>
    <lineage>
        <taxon>Eukaryota</taxon>
        <taxon>Sar</taxon>
        <taxon>Stramenopiles</taxon>
        <taxon>Oomycota</taxon>
        <taxon>Peronosporomycetes</taxon>
        <taxon>Peronosporales</taxon>
        <taxon>Peronosporaceae</taxon>
        <taxon>Phytophthora</taxon>
    </lineage>
</organism>
<feature type="transmembrane region" description="Helical" evidence="2">
    <location>
        <begin position="422"/>
        <end position="441"/>
    </location>
</feature>
<protein>
    <submittedName>
        <fullName evidence="3">Uncharacterized protein</fullName>
    </submittedName>
</protein>
<dbReference type="Proteomes" id="UP000602510">
    <property type="component" value="Unassembled WGS sequence"/>
</dbReference>
<sequence length="487" mass="57244">MYFKTDNWNVELYGFRDVSEMTTDRLLAEYPSRFRSFYMYFSRSIKDLLKERENQCFVFMDLDCITDTLFQSEVLYKKIPGATSARDIQVNFSALTKIVCGDSLQVVRQVATYASTSRLLARKLADLNWEVRKQSPMVMMPALLEMLEDLASSTAPTAQEPKTLVLVMGDKGLSVIDRLMWSRLLEEFAAKQWHIEIFSWMEMLSDDFLGAYIDQRQRGTVYALDNTLPDFAYLKQEEPFGNNTADDADIVDVPSLQQQIHQVQVAFVAMQADSATVRTQYQQDVDAKLQQLQTSFELQHRKQRSEFDAEYKRLQEDFKIWLRDQWDDFPASRDKNEKKIERRLKENVEFIVSRRIAIVRGELQDAAEQHYDKCRDNTFNTKKDVEALSLRYQKLRDEQREELQKLFEQNHKKLKRDVISAVFWRIFIALVVLGLCQVYATKIKADKNAHMIAEQNQLEQPRTWTFVVSTITVISFLLWMVMRCLFH</sequence>
<keyword evidence="1" id="KW-0175">Coiled coil</keyword>
<reference evidence="3" key="1">
    <citation type="submission" date="2020-04" db="EMBL/GenBank/DDBJ databases">
        <title>Hybrid Assembly of Korean Phytophthora infestans isolates.</title>
        <authorList>
            <person name="Prokchorchik M."/>
            <person name="Lee Y."/>
            <person name="Seo J."/>
            <person name="Cho J.-H."/>
            <person name="Park Y.-E."/>
            <person name="Jang D.-C."/>
            <person name="Im J.-S."/>
            <person name="Choi J.-G."/>
            <person name="Park H.-J."/>
            <person name="Lee G.-B."/>
            <person name="Lee Y.-G."/>
            <person name="Hong S.-Y."/>
            <person name="Cho K."/>
            <person name="Sohn K.H."/>
        </authorList>
    </citation>
    <scope>NUCLEOTIDE SEQUENCE</scope>
    <source>
        <strain evidence="3">KR_1_A1</strain>
    </source>
</reference>
<gene>
    <name evidence="3" type="ORF">GN244_ATG04654</name>
</gene>
<keyword evidence="2" id="KW-1133">Transmembrane helix</keyword>
<name>A0A833SY81_PHYIN</name>
<keyword evidence="4" id="KW-1185">Reference proteome</keyword>
<comment type="caution">
    <text evidence="3">The sequence shown here is derived from an EMBL/GenBank/DDBJ whole genome shotgun (WGS) entry which is preliminary data.</text>
</comment>
<evidence type="ECO:0000313" key="4">
    <source>
        <dbReference type="Proteomes" id="UP000602510"/>
    </source>
</evidence>
<dbReference type="EMBL" id="WSZM01000092">
    <property type="protein sequence ID" value="KAF4043172.1"/>
    <property type="molecule type" value="Genomic_DNA"/>
</dbReference>
<evidence type="ECO:0000313" key="3">
    <source>
        <dbReference type="EMBL" id="KAF4043172.1"/>
    </source>
</evidence>
<keyword evidence="2" id="KW-0812">Transmembrane</keyword>
<evidence type="ECO:0000256" key="2">
    <source>
        <dbReference type="SAM" id="Phobius"/>
    </source>
</evidence>
<feature type="coiled-coil region" evidence="1">
    <location>
        <begin position="385"/>
        <end position="416"/>
    </location>
</feature>